<gene>
    <name evidence="2" type="ORF">H206_03766</name>
</gene>
<comment type="caution">
    <text evidence="2">The sequence shown here is derived from an EMBL/GenBank/DDBJ whole genome shotgun (WGS) entry which is preliminary data.</text>
</comment>
<protein>
    <submittedName>
        <fullName evidence="2">PRiA4b ORF-3-like protein</fullName>
    </submittedName>
</protein>
<organism evidence="2 3">
    <name type="scientific">Candidatus Electrothrix aarhusensis</name>
    <dbReference type="NCBI Taxonomy" id="1859131"/>
    <lineage>
        <taxon>Bacteria</taxon>
        <taxon>Pseudomonadati</taxon>
        <taxon>Thermodesulfobacteriota</taxon>
        <taxon>Desulfobulbia</taxon>
        <taxon>Desulfobulbales</taxon>
        <taxon>Desulfobulbaceae</taxon>
        <taxon>Candidatus Electrothrix</taxon>
    </lineage>
</organism>
<proteinExistence type="predicted"/>
<evidence type="ECO:0000259" key="1">
    <source>
        <dbReference type="Pfam" id="PF07929"/>
    </source>
</evidence>
<reference evidence="2 3" key="1">
    <citation type="submission" date="2017-01" db="EMBL/GenBank/DDBJ databases">
        <title>The cable genome- insights into the physiology and evolution of filamentous bacteria capable of sulfide oxidation via long distance electron transfer.</title>
        <authorList>
            <person name="Schreiber L."/>
            <person name="Bjerg J.T."/>
            <person name="Boggild A."/>
            <person name="Van De Vossenberg J."/>
            <person name="Meysman F."/>
            <person name="Nielsen L.P."/>
            <person name="Schramm A."/>
            <person name="Kjeldsen K.U."/>
        </authorList>
    </citation>
    <scope>NUCLEOTIDE SEQUENCE [LARGE SCALE GENOMIC DNA]</scope>
    <source>
        <strain evidence="2">MCF</strain>
    </source>
</reference>
<dbReference type="Gene3D" id="3.10.290.30">
    <property type="entry name" value="MM3350-like"/>
    <property type="match status" value="1"/>
</dbReference>
<dbReference type="EMBL" id="MTKO01000095">
    <property type="protein sequence ID" value="RWX44427.1"/>
    <property type="molecule type" value="Genomic_DNA"/>
</dbReference>
<dbReference type="SUPFAM" id="SSF159941">
    <property type="entry name" value="MM3350-like"/>
    <property type="match status" value="1"/>
</dbReference>
<dbReference type="AlphaFoldDB" id="A0A3S3U5T9"/>
<name>A0A3S3U5T9_9BACT</name>
<dbReference type="InterPro" id="IPR024047">
    <property type="entry name" value="MM3350-like_sf"/>
</dbReference>
<keyword evidence="3" id="KW-1185">Reference proteome</keyword>
<dbReference type="Pfam" id="PF07929">
    <property type="entry name" value="PRiA4_ORF3"/>
    <property type="match status" value="1"/>
</dbReference>
<accession>A0A3S3U5T9</accession>
<dbReference type="InterPro" id="IPR012912">
    <property type="entry name" value="Plasmid_pRiA4b_Orf3-like"/>
</dbReference>
<feature type="domain" description="Plasmid pRiA4b Orf3-like" evidence="1">
    <location>
        <begin position="296"/>
        <end position="412"/>
    </location>
</feature>
<evidence type="ECO:0000313" key="2">
    <source>
        <dbReference type="EMBL" id="RWX44427.1"/>
    </source>
</evidence>
<sequence length="420" mass="48284">MPEKKEFTLSPFQQDVFKAQEISQKAPGTVVEDFIKLLDFIGDTGVPVSKAKKLFPLAQLSEINRQLTHPLTIKLKRPVQKSYPHINALYLLVRASGLGVISSKGKKHHLVLDSNILELWGNLTLADRYFSLLEAWWCRGRDEIIGEREGRGMFDPLLRCLDFVIKMPKNRVKIAGNKQEEGRLKYLPGHHSLALLELFGFIDIQSSEPDRGQGWRIENITSTDWGKAVLESAREVTQQKLDLLLLDRSVEKIKVASFELWRTTVQPYFTDWNTVLTPPQAPFQQGVHVFKVSIGKVWRKIAVSGDSDFEILAQEILKAFEFYNDRLYQFIYNDHYGLKRYINHPSLDLGEGDPCTNEVRLGELSFFPGMEMTFFFDVDDCWEFLVVVEEIDSNKTDGSEPVILERHGKAPEQYPDYGEW</sequence>
<evidence type="ECO:0000313" key="3">
    <source>
        <dbReference type="Proteomes" id="UP000287853"/>
    </source>
</evidence>
<dbReference type="Proteomes" id="UP000287853">
    <property type="component" value="Unassembled WGS sequence"/>
</dbReference>